<dbReference type="Proteomes" id="UP000001072">
    <property type="component" value="Unassembled WGS sequence"/>
</dbReference>
<dbReference type="GeneID" id="18926810"/>
<dbReference type="RefSeq" id="XP_007408756.1">
    <property type="nucleotide sequence ID" value="XM_007408694.1"/>
</dbReference>
<name>F4RIB9_MELLP</name>
<keyword evidence="2" id="KW-1185">Reference proteome</keyword>
<dbReference type="AlphaFoldDB" id="F4RIB9"/>
<dbReference type="VEuPathDB" id="FungiDB:MELLADRAFT_124523"/>
<gene>
    <name evidence="1" type="ORF">MELLADRAFT_124523</name>
</gene>
<accession>F4RIB9</accession>
<evidence type="ECO:0000313" key="2">
    <source>
        <dbReference type="Proteomes" id="UP000001072"/>
    </source>
</evidence>
<dbReference type="EMBL" id="GL883102">
    <property type="protein sequence ID" value="EGG07991.1"/>
    <property type="molecule type" value="Genomic_DNA"/>
</dbReference>
<dbReference type="KEGG" id="mlr:MELLADRAFT_124523"/>
<evidence type="ECO:0000313" key="1">
    <source>
        <dbReference type="EMBL" id="EGG07991.1"/>
    </source>
</evidence>
<reference evidence="2" key="1">
    <citation type="journal article" date="2011" name="Proc. Natl. Acad. Sci. U.S.A.">
        <title>Obligate biotrophy features unraveled by the genomic analysis of rust fungi.</title>
        <authorList>
            <person name="Duplessis S."/>
            <person name="Cuomo C.A."/>
            <person name="Lin Y.-C."/>
            <person name="Aerts A."/>
            <person name="Tisserant E."/>
            <person name="Veneault-Fourrey C."/>
            <person name="Joly D.L."/>
            <person name="Hacquard S."/>
            <person name="Amselem J."/>
            <person name="Cantarel B.L."/>
            <person name="Chiu R."/>
            <person name="Coutinho P.M."/>
            <person name="Feau N."/>
            <person name="Field M."/>
            <person name="Frey P."/>
            <person name="Gelhaye E."/>
            <person name="Goldberg J."/>
            <person name="Grabherr M.G."/>
            <person name="Kodira C.D."/>
            <person name="Kohler A."/>
            <person name="Kuees U."/>
            <person name="Lindquist E.A."/>
            <person name="Lucas S.M."/>
            <person name="Mago R."/>
            <person name="Mauceli E."/>
            <person name="Morin E."/>
            <person name="Murat C."/>
            <person name="Pangilinan J.L."/>
            <person name="Park R."/>
            <person name="Pearson M."/>
            <person name="Quesneville H."/>
            <person name="Rouhier N."/>
            <person name="Sakthikumar S."/>
            <person name="Salamov A.A."/>
            <person name="Schmutz J."/>
            <person name="Selles B."/>
            <person name="Shapiro H."/>
            <person name="Tanguay P."/>
            <person name="Tuskan G.A."/>
            <person name="Henrissat B."/>
            <person name="Van de Peer Y."/>
            <person name="Rouze P."/>
            <person name="Ellis J.G."/>
            <person name="Dodds P.N."/>
            <person name="Schein J.E."/>
            <person name="Zhong S."/>
            <person name="Hamelin R.C."/>
            <person name="Grigoriev I.V."/>
            <person name="Szabo L.J."/>
            <person name="Martin F."/>
        </authorList>
    </citation>
    <scope>NUCLEOTIDE SEQUENCE [LARGE SCALE GENOMIC DNA]</scope>
    <source>
        <strain evidence="2">98AG31 / pathotype 3-4-7</strain>
    </source>
</reference>
<proteinExistence type="predicted"/>
<dbReference type="InParanoid" id="F4RIB9"/>
<organism evidence="2">
    <name type="scientific">Melampsora larici-populina (strain 98AG31 / pathotype 3-4-7)</name>
    <name type="common">Poplar leaf rust fungus</name>
    <dbReference type="NCBI Taxonomy" id="747676"/>
    <lineage>
        <taxon>Eukaryota</taxon>
        <taxon>Fungi</taxon>
        <taxon>Dikarya</taxon>
        <taxon>Basidiomycota</taxon>
        <taxon>Pucciniomycotina</taxon>
        <taxon>Pucciniomycetes</taxon>
        <taxon>Pucciniales</taxon>
        <taxon>Melampsoraceae</taxon>
        <taxon>Melampsora</taxon>
    </lineage>
</organism>
<dbReference type="HOGENOM" id="CLU_2671574_0_0_1"/>
<protein>
    <submittedName>
        <fullName evidence="1">Secreted protein</fullName>
    </submittedName>
</protein>
<sequence>MNLRFITAMSVIGASLNQTFGTVINTLKSKEVVQPGQAPLANHVDMTECSNCDKCKSAYNHCLECIPLGKHGSSK</sequence>